<dbReference type="Pfam" id="PF06445">
    <property type="entry name" value="GyrI-like"/>
    <property type="match status" value="1"/>
</dbReference>
<feature type="domain" description="HTH araC/xylS-type" evidence="4">
    <location>
        <begin position="19"/>
        <end position="118"/>
    </location>
</feature>
<sequence length="326" mass="37782">MNPIDNQKYVSDEYIARINRVIDYIELHIDRSLTLDELAIIANFSKYHFHRIFYSIIGETLFQFIQRIRIEKAASLLISQPKKSITEISYECGFMNPSSFARKFKNYFGVSATLWRSEYRQNRDLSKTKSNMRKAVSNDSKDALRSSWYIEHVGQSQIWRLLMNNEERTVEVKELPEMTVAYVRYVGPYKGDSKLFESLYQKLFSWAGPRNLLHSSDVKSLVIYHDNPEITEETKLRISVCITIPEDTVVDGDIGKMKVAGGKYALAKFILTAADFEEAWKWVYGTWLPESGYAPDDRPCFELYLKDCNLPEGKMSVNICVPVKPL</sequence>
<dbReference type="InterPro" id="IPR009057">
    <property type="entry name" value="Homeodomain-like_sf"/>
</dbReference>
<evidence type="ECO:0000313" key="8">
    <source>
        <dbReference type="Proteomes" id="UP000182836"/>
    </source>
</evidence>
<dbReference type="InterPro" id="IPR010499">
    <property type="entry name" value="AraC_E-bd"/>
</dbReference>
<protein>
    <submittedName>
        <fullName evidence="6">AraC family transcriptional regulator</fullName>
    </submittedName>
</protein>
<dbReference type="PROSITE" id="PS00041">
    <property type="entry name" value="HTH_ARAC_FAMILY_1"/>
    <property type="match status" value="1"/>
</dbReference>
<dbReference type="PANTHER" id="PTHR40055">
    <property type="entry name" value="TRANSCRIPTIONAL REGULATOR YGIV-RELATED"/>
    <property type="match status" value="1"/>
</dbReference>
<proteinExistence type="predicted"/>
<reference evidence="5 7" key="1">
    <citation type="submission" date="2015-07" db="EMBL/GenBank/DDBJ databases">
        <title>Fjat-14205 dsm 2895.</title>
        <authorList>
            <person name="Liu B."/>
            <person name="Wang J."/>
            <person name="Zhu Y."/>
            <person name="Liu G."/>
            <person name="Chen Q."/>
            <person name="Chen Z."/>
            <person name="Lan J."/>
            <person name="Che J."/>
            <person name="Ge C."/>
            <person name="Shi H."/>
            <person name="Pan Z."/>
            <person name="Liu X."/>
        </authorList>
    </citation>
    <scope>NUCLEOTIDE SEQUENCE [LARGE SCALE GENOMIC DNA]</scope>
    <source>
        <strain evidence="5 7">DSM 2895</strain>
    </source>
</reference>
<dbReference type="AlphaFoldDB" id="A0A0M0GZR2"/>
<dbReference type="SMART" id="SM00871">
    <property type="entry name" value="AraC_E_bind"/>
    <property type="match status" value="1"/>
</dbReference>
<dbReference type="Proteomes" id="UP000182836">
    <property type="component" value="Unassembled WGS sequence"/>
</dbReference>
<dbReference type="InterPro" id="IPR050908">
    <property type="entry name" value="SmbC-like"/>
</dbReference>
<evidence type="ECO:0000313" key="6">
    <source>
        <dbReference type="EMBL" id="SDI69046.1"/>
    </source>
</evidence>
<evidence type="ECO:0000313" key="5">
    <source>
        <dbReference type="EMBL" id="KON95415.1"/>
    </source>
</evidence>
<keyword evidence="1" id="KW-0805">Transcription regulation</keyword>
<dbReference type="Pfam" id="PF12833">
    <property type="entry name" value="HTH_18"/>
    <property type="match status" value="1"/>
</dbReference>
<keyword evidence="7" id="KW-1185">Reference proteome</keyword>
<dbReference type="PROSITE" id="PS01124">
    <property type="entry name" value="HTH_ARAC_FAMILY_2"/>
    <property type="match status" value="1"/>
</dbReference>
<dbReference type="InterPro" id="IPR018062">
    <property type="entry name" value="HTH_AraC-typ_CS"/>
</dbReference>
<evidence type="ECO:0000313" key="7">
    <source>
        <dbReference type="Proteomes" id="UP000037269"/>
    </source>
</evidence>
<dbReference type="PATRIC" id="fig|47500.9.peg.2762"/>
<dbReference type="EMBL" id="FNED01000006">
    <property type="protein sequence ID" value="SDI69046.1"/>
    <property type="molecule type" value="Genomic_DNA"/>
</dbReference>
<accession>A0A0M0GZR2</accession>
<dbReference type="SMART" id="SM00342">
    <property type="entry name" value="HTH_ARAC"/>
    <property type="match status" value="1"/>
</dbReference>
<dbReference type="InterPro" id="IPR029442">
    <property type="entry name" value="GyrI-like"/>
</dbReference>
<dbReference type="Gene3D" id="3.20.80.10">
    <property type="entry name" value="Regulatory factor, effector binding domain"/>
    <property type="match status" value="1"/>
</dbReference>
<dbReference type="InterPro" id="IPR011256">
    <property type="entry name" value="Reg_factor_effector_dom_sf"/>
</dbReference>
<dbReference type="PANTHER" id="PTHR40055:SF1">
    <property type="entry name" value="TRANSCRIPTIONAL REGULATOR YGIV-RELATED"/>
    <property type="match status" value="1"/>
</dbReference>
<name>A0A0M0GZR2_ANEMI</name>
<evidence type="ECO:0000259" key="4">
    <source>
        <dbReference type="PROSITE" id="PS01124"/>
    </source>
</evidence>
<organism evidence="5 7">
    <name type="scientific">Aneurinibacillus migulanus</name>
    <name type="common">Bacillus migulanus</name>
    <dbReference type="NCBI Taxonomy" id="47500"/>
    <lineage>
        <taxon>Bacteria</taxon>
        <taxon>Bacillati</taxon>
        <taxon>Bacillota</taxon>
        <taxon>Bacilli</taxon>
        <taxon>Bacillales</taxon>
        <taxon>Paenibacillaceae</taxon>
        <taxon>Aneurinibacillus group</taxon>
        <taxon>Aneurinibacillus</taxon>
    </lineage>
</organism>
<dbReference type="Proteomes" id="UP000037269">
    <property type="component" value="Unassembled WGS sequence"/>
</dbReference>
<dbReference type="GeneID" id="42305112"/>
<keyword evidence="3" id="KW-0804">Transcription</keyword>
<dbReference type="GO" id="GO:0043565">
    <property type="term" value="F:sequence-specific DNA binding"/>
    <property type="evidence" value="ECO:0007669"/>
    <property type="project" value="InterPro"/>
</dbReference>
<dbReference type="OrthoDB" id="5337216at2"/>
<dbReference type="SUPFAM" id="SSF46689">
    <property type="entry name" value="Homeodomain-like"/>
    <property type="match status" value="2"/>
</dbReference>
<dbReference type="InterPro" id="IPR018060">
    <property type="entry name" value="HTH_AraC"/>
</dbReference>
<dbReference type="SUPFAM" id="SSF55136">
    <property type="entry name" value="Probable bacterial effector-binding domain"/>
    <property type="match status" value="1"/>
</dbReference>
<dbReference type="Gene3D" id="1.10.10.60">
    <property type="entry name" value="Homeodomain-like"/>
    <property type="match status" value="2"/>
</dbReference>
<gene>
    <name evidence="5" type="ORF">AF333_07870</name>
    <name evidence="6" type="ORF">SAMN04487909_106182</name>
</gene>
<dbReference type="EMBL" id="LGUG01000004">
    <property type="protein sequence ID" value="KON95415.1"/>
    <property type="molecule type" value="Genomic_DNA"/>
</dbReference>
<dbReference type="RefSeq" id="WP_043065604.1">
    <property type="nucleotide sequence ID" value="NZ_BJOA01000022.1"/>
</dbReference>
<reference evidence="6 8" key="2">
    <citation type="submission" date="2016-10" db="EMBL/GenBank/DDBJ databases">
        <authorList>
            <person name="de Groot N.N."/>
        </authorList>
    </citation>
    <scope>NUCLEOTIDE SEQUENCE [LARGE SCALE GENOMIC DNA]</scope>
    <source>
        <strain evidence="6 8">DSM 2895</strain>
    </source>
</reference>
<keyword evidence="2" id="KW-0238">DNA-binding</keyword>
<evidence type="ECO:0000256" key="3">
    <source>
        <dbReference type="ARBA" id="ARBA00023163"/>
    </source>
</evidence>
<dbReference type="GO" id="GO:0003700">
    <property type="term" value="F:DNA-binding transcription factor activity"/>
    <property type="evidence" value="ECO:0007669"/>
    <property type="project" value="InterPro"/>
</dbReference>
<evidence type="ECO:0000256" key="1">
    <source>
        <dbReference type="ARBA" id="ARBA00023015"/>
    </source>
</evidence>
<dbReference type="STRING" id="47500.AF333_07870"/>
<evidence type="ECO:0000256" key="2">
    <source>
        <dbReference type="ARBA" id="ARBA00023125"/>
    </source>
</evidence>